<dbReference type="RefSeq" id="WP_264328274.1">
    <property type="nucleotide sequence ID" value="NZ_JADEXQ010000215.1"/>
</dbReference>
<protein>
    <recommendedName>
        <fullName evidence="4">PD-(D/E)XK nuclease family transposase</fullName>
    </recommendedName>
</protein>
<proteinExistence type="predicted"/>
<dbReference type="AlphaFoldDB" id="A0A928VUT6"/>
<evidence type="ECO:0000313" key="2">
    <source>
        <dbReference type="EMBL" id="MBE9033476.1"/>
    </source>
</evidence>
<keyword evidence="3" id="KW-1185">Reference proteome</keyword>
<accession>A0A928VUT6</accession>
<evidence type="ECO:0008006" key="4">
    <source>
        <dbReference type="Google" id="ProtNLM"/>
    </source>
</evidence>
<name>A0A928VUT6_9CYAN</name>
<reference evidence="2" key="1">
    <citation type="submission" date="2020-10" db="EMBL/GenBank/DDBJ databases">
        <authorList>
            <person name="Castelo-Branco R."/>
            <person name="Eusebio N."/>
            <person name="Adriana R."/>
            <person name="Vieira A."/>
            <person name="Brugerolle De Fraissinette N."/>
            <person name="Rezende De Castro R."/>
            <person name="Schneider M.P."/>
            <person name="Vasconcelos V."/>
            <person name="Leao P.N."/>
        </authorList>
    </citation>
    <scope>NUCLEOTIDE SEQUENCE</scope>
    <source>
        <strain evidence="2">LEGE 11480</strain>
    </source>
</reference>
<dbReference type="Proteomes" id="UP000625316">
    <property type="component" value="Unassembled WGS sequence"/>
</dbReference>
<feature type="coiled-coil region" evidence="1">
    <location>
        <begin position="196"/>
        <end position="223"/>
    </location>
</feature>
<evidence type="ECO:0000313" key="3">
    <source>
        <dbReference type="Proteomes" id="UP000625316"/>
    </source>
</evidence>
<organism evidence="2 3">
    <name type="scientific">Romeriopsis navalis LEGE 11480</name>
    <dbReference type="NCBI Taxonomy" id="2777977"/>
    <lineage>
        <taxon>Bacteria</taxon>
        <taxon>Bacillati</taxon>
        <taxon>Cyanobacteriota</taxon>
        <taxon>Cyanophyceae</taxon>
        <taxon>Leptolyngbyales</taxon>
        <taxon>Leptolyngbyaceae</taxon>
        <taxon>Romeriopsis</taxon>
        <taxon>Romeriopsis navalis</taxon>
    </lineage>
</organism>
<sequence>MPQFQHDGFAKSYLTELLNTIGKAVPNRRIKSEEREADLWFELNPAAGEQRRELGLLGMLLTRDALIEVFRNPATAREIRACQGKLFDLEAEFIRRSKQRQQTIEESRLPYLWLIMPSASQALRSGFGMVAATRMDSAEVLPGVYEFPRLDRTGLIVVHQLPKTEETLWLRILGRAGNQRQAIAEFTRRSNDNDLYATIEELIADYRTKLENLGRQLTEEDEELIMNLSEAYLKRRQEWRQEGIQENQQSTAVAALREGFSVEVIMRLTGLSRERIEQLREGLESQGGGV</sequence>
<comment type="caution">
    <text evidence="2">The sequence shown here is derived from an EMBL/GenBank/DDBJ whole genome shotgun (WGS) entry which is preliminary data.</text>
</comment>
<evidence type="ECO:0000256" key="1">
    <source>
        <dbReference type="SAM" id="Coils"/>
    </source>
</evidence>
<keyword evidence="1" id="KW-0175">Coiled coil</keyword>
<gene>
    <name evidence="2" type="ORF">IQ266_27475</name>
</gene>
<dbReference type="EMBL" id="JADEXQ010000215">
    <property type="protein sequence ID" value="MBE9033476.1"/>
    <property type="molecule type" value="Genomic_DNA"/>
</dbReference>